<protein>
    <submittedName>
        <fullName evidence="3">CAP domain-containing protein</fullName>
    </submittedName>
</protein>
<dbReference type="KEGG" id="sgz:C0216_14120"/>
<name>A0A344U0M1_9ACTN</name>
<dbReference type="CDD" id="cd05379">
    <property type="entry name" value="CAP_bacterial"/>
    <property type="match status" value="1"/>
</dbReference>
<evidence type="ECO:0000313" key="4">
    <source>
        <dbReference type="Proteomes" id="UP000252004"/>
    </source>
</evidence>
<keyword evidence="4" id="KW-1185">Reference proteome</keyword>
<feature type="domain" description="SCP" evidence="2">
    <location>
        <begin position="107"/>
        <end position="228"/>
    </location>
</feature>
<gene>
    <name evidence="3" type="ORF">C0216_14120</name>
</gene>
<evidence type="ECO:0000259" key="2">
    <source>
        <dbReference type="Pfam" id="PF00188"/>
    </source>
</evidence>
<dbReference type="SUPFAM" id="SSF55797">
    <property type="entry name" value="PR-1-like"/>
    <property type="match status" value="1"/>
</dbReference>
<accession>A0A344U0M1</accession>
<dbReference type="InterPro" id="IPR014044">
    <property type="entry name" value="CAP_dom"/>
</dbReference>
<evidence type="ECO:0000313" key="3">
    <source>
        <dbReference type="EMBL" id="AXE24442.1"/>
    </source>
</evidence>
<evidence type="ECO:0000256" key="1">
    <source>
        <dbReference type="SAM" id="MobiDB-lite"/>
    </source>
</evidence>
<proteinExistence type="predicted"/>
<dbReference type="RefSeq" id="WP_114055625.1">
    <property type="nucleotide sequence ID" value="NZ_CP030862.1"/>
</dbReference>
<feature type="compositionally biased region" description="Low complexity" evidence="1">
    <location>
        <begin position="1"/>
        <end position="19"/>
    </location>
</feature>
<feature type="region of interest" description="Disordered" evidence="1">
    <location>
        <begin position="1"/>
        <end position="25"/>
    </location>
</feature>
<dbReference type="Pfam" id="PF00188">
    <property type="entry name" value="CAP"/>
    <property type="match status" value="1"/>
</dbReference>
<reference evidence="3 4" key="1">
    <citation type="submission" date="2018-01" db="EMBL/GenBank/DDBJ databases">
        <title>Draft genome Sequence of streptomyces globosus LZH-48.</title>
        <authorList>
            <person name="Ran K."/>
            <person name="Li Z."/>
            <person name="Wei S."/>
            <person name="Dong R."/>
        </authorList>
    </citation>
    <scope>NUCLEOTIDE SEQUENCE [LARGE SCALE GENOMIC DNA]</scope>
    <source>
        <strain evidence="3 4">LZH-48</strain>
    </source>
</reference>
<dbReference type="Gene3D" id="3.40.33.10">
    <property type="entry name" value="CAP"/>
    <property type="match status" value="1"/>
</dbReference>
<dbReference type="Proteomes" id="UP000252004">
    <property type="component" value="Chromosome"/>
</dbReference>
<dbReference type="PANTHER" id="PTHR31157:SF1">
    <property type="entry name" value="SCP DOMAIN-CONTAINING PROTEIN"/>
    <property type="match status" value="1"/>
</dbReference>
<dbReference type="InterPro" id="IPR035940">
    <property type="entry name" value="CAP_sf"/>
</dbReference>
<sequence length="247" mass="25583">MAAPRPAAAWRPSRAAGRPLPRPPPLTPLITLLTVLRSARRKCGLREPPCSQPRKRSAAVAAAALAAALSPLVAAPPAAAVTCDTADANRAPTAAGAAQARSVVVCLVNAQRTRRGLPALTVDQALTAAAQQHSAAAVRLKWWGPGRDPHRNPATGSTPQTRIQAAGYCPNPRSWQFGEIAYTGWGGSGTPQAAVTWWMSSPGHRAVILNSALRNIGPGVQPGAADRAGATAPNGGTYVVTFGRCRR</sequence>
<dbReference type="OrthoDB" id="68195at2"/>
<dbReference type="AlphaFoldDB" id="A0A344U0M1"/>
<dbReference type="EMBL" id="CP030862">
    <property type="protein sequence ID" value="AXE24442.1"/>
    <property type="molecule type" value="Genomic_DNA"/>
</dbReference>
<dbReference type="PANTHER" id="PTHR31157">
    <property type="entry name" value="SCP DOMAIN-CONTAINING PROTEIN"/>
    <property type="match status" value="1"/>
</dbReference>
<organism evidence="3 4">
    <name type="scientific">Streptomyces globosus</name>
    <dbReference type="NCBI Taxonomy" id="68209"/>
    <lineage>
        <taxon>Bacteria</taxon>
        <taxon>Bacillati</taxon>
        <taxon>Actinomycetota</taxon>
        <taxon>Actinomycetes</taxon>
        <taxon>Kitasatosporales</taxon>
        <taxon>Streptomycetaceae</taxon>
        <taxon>Streptomyces</taxon>
    </lineage>
</organism>